<feature type="region of interest" description="Disordered" evidence="1">
    <location>
        <begin position="120"/>
        <end position="164"/>
    </location>
</feature>
<gene>
    <name evidence="2" type="ORF">EVAR_52864_1</name>
</gene>
<sequence>MSGSLHTRVCVDNENIKSNIRVGGRTYTPRRRPPPNVRGCKRIPRRIFRNIIEPRLRSAAGIELRTASRVECPYRFVYKEKNKSNRSPVMEIGLYDCTLLYYMAETPAAIGEAGRAGNAGHFTLHRPPPGDRGANTITPDAPLSHLGVLPRLRGSRGGVMKREQ</sequence>
<organism evidence="2 3">
    <name type="scientific">Eumeta variegata</name>
    <name type="common">Bagworm moth</name>
    <name type="synonym">Eumeta japonica</name>
    <dbReference type="NCBI Taxonomy" id="151549"/>
    <lineage>
        <taxon>Eukaryota</taxon>
        <taxon>Metazoa</taxon>
        <taxon>Ecdysozoa</taxon>
        <taxon>Arthropoda</taxon>
        <taxon>Hexapoda</taxon>
        <taxon>Insecta</taxon>
        <taxon>Pterygota</taxon>
        <taxon>Neoptera</taxon>
        <taxon>Endopterygota</taxon>
        <taxon>Lepidoptera</taxon>
        <taxon>Glossata</taxon>
        <taxon>Ditrysia</taxon>
        <taxon>Tineoidea</taxon>
        <taxon>Psychidae</taxon>
        <taxon>Oiketicinae</taxon>
        <taxon>Eumeta</taxon>
    </lineage>
</organism>
<reference evidence="2 3" key="1">
    <citation type="journal article" date="2019" name="Commun. Biol.">
        <title>The bagworm genome reveals a unique fibroin gene that provides high tensile strength.</title>
        <authorList>
            <person name="Kono N."/>
            <person name="Nakamura H."/>
            <person name="Ohtoshi R."/>
            <person name="Tomita M."/>
            <person name="Numata K."/>
            <person name="Arakawa K."/>
        </authorList>
    </citation>
    <scope>NUCLEOTIDE SEQUENCE [LARGE SCALE GENOMIC DNA]</scope>
</reference>
<dbReference type="AlphaFoldDB" id="A0A4C1YM79"/>
<dbReference type="Proteomes" id="UP000299102">
    <property type="component" value="Unassembled WGS sequence"/>
</dbReference>
<keyword evidence="3" id="KW-1185">Reference proteome</keyword>
<accession>A0A4C1YM79</accession>
<comment type="caution">
    <text evidence="2">The sequence shown here is derived from an EMBL/GenBank/DDBJ whole genome shotgun (WGS) entry which is preliminary data.</text>
</comment>
<proteinExistence type="predicted"/>
<evidence type="ECO:0000313" key="3">
    <source>
        <dbReference type="Proteomes" id="UP000299102"/>
    </source>
</evidence>
<protein>
    <submittedName>
        <fullName evidence="2">Uncharacterized protein</fullName>
    </submittedName>
</protein>
<dbReference type="EMBL" id="BGZK01001277">
    <property type="protein sequence ID" value="GBP76124.1"/>
    <property type="molecule type" value="Genomic_DNA"/>
</dbReference>
<evidence type="ECO:0000313" key="2">
    <source>
        <dbReference type="EMBL" id="GBP76124.1"/>
    </source>
</evidence>
<evidence type="ECO:0000256" key="1">
    <source>
        <dbReference type="SAM" id="MobiDB-lite"/>
    </source>
</evidence>
<name>A0A4C1YM79_EUMVA</name>